<reference evidence="4 5" key="1">
    <citation type="submission" date="2019-03" db="EMBL/GenBank/DDBJ databases">
        <title>Genomic Encyclopedia of Type Strains, Phase IV (KMG-IV): sequencing the most valuable type-strain genomes for metagenomic binning, comparative biology and taxonomic classification.</title>
        <authorList>
            <person name="Goeker M."/>
        </authorList>
    </citation>
    <scope>NUCLEOTIDE SEQUENCE [LARGE SCALE GENOMIC DNA]</scope>
    <source>
        <strain evidence="4 5">DSM 23344</strain>
    </source>
</reference>
<keyword evidence="4" id="KW-0808">Transferase</keyword>
<dbReference type="PANTHER" id="PTHR43855">
    <property type="entry name" value="THIOSULFATE SULFURTRANSFERASE"/>
    <property type="match status" value="1"/>
</dbReference>
<organism evidence="4 5">
    <name type="scientific">Chromatocurvus halotolerans</name>
    <dbReference type="NCBI Taxonomy" id="1132028"/>
    <lineage>
        <taxon>Bacteria</taxon>
        <taxon>Pseudomonadati</taxon>
        <taxon>Pseudomonadota</taxon>
        <taxon>Gammaproteobacteria</taxon>
        <taxon>Cellvibrionales</taxon>
        <taxon>Halieaceae</taxon>
        <taxon>Chromatocurvus</taxon>
    </lineage>
</organism>
<evidence type="ECO:0000313" key="5">
    <source>
        <dbReference type="Proteomes" id="UP000294980"/>
    </source>
</evidence>
<feature type="signal peptide" evidence="2">
    <location>
        <begin position="1"/>
        <end position="23"/>
    </location>
</feature>
<sequence length="315" mass="34380">MMKKMRFLLVLLTTLLAVTGTRAAPEGWSPLLTPETLASMLEGGAAPQILRISGDHDAGHIAGSVSANYADFRGPSGNPGALPSLQALTDTVQSLGLEGTRPVVLVHDGTSPSDMGTATRLYWTLKSLGLQDLAILNGGFSAWKDAGLPVRVGTVAATPTDWTPKWHDDWRISTQEMERRLDDPDVRMIDARPTAFYNGSQSSVARPGTIEGAASLSFDRWFDDSRMKHPEELRQILASSPLPDASQTASFCNTGHWASINWFVLSELAGVPDTRLYAESMAEWSAADRPMDNQPSRIAHYWDMTVEWVNGLWKG</sequence>
<feature type="chain" id="PRO_5020245461" evidence="2">
    <location>
        <begin position="24"/>
        <end position="315"/>
    </location>
</feature>
<dbReference type="CDD" id="cd01449">
    <property type="entry name" value="TST_Repeat_2"/>
    <property type="match status" value="1"/>
</dbReference>
<dbReference type="GO" id="GO:0016740">
    <property type="term" value="F:transferase activity"/>
    <property type="evidence" value="ECO:0007669"/>
    <property type="project" value="UniProtKB-KW"/>
</dbReference>
<feature type="domain" description="Rhodanese" evidence="3">
    <location>
        <begin position="182"/>
        <end position="293"/>
    </location>
</feature>
<dbReference type="EMBL" id="SLWX01000010">
    <property type="protein sequence ID" value="TCO75146.1"/>
    <property type="molecule type" value="Genomic_DNA"/>
</dbReference>
<keyword evidence="4" id="KW-0670">Pyruvate</keyword>
<feature type="domain" description="Rhodanese" evidence="3">
    <location>
        <begin position="55"/>
        <end position="152"/>
    </location>
</feature>
<name>A0A4R2KVD7_9GAMM</name>
<dbReference type="AlphaFoldDB" id="A0A4R2KVD7"/>
<evidence type="ECO:0000259" key="3">
    <source>
        <dbReference type="PROSITE" id="PS50206"/>
    </source>
</evidence>
<keyword evidence="5" id="KW-1185">Reference proteome</keyword>
<dbReference type="OrthoDB" id="9781034at2"/>
<dbReference type="SUPFAM" id="SSF52821">
    <property type="entry name" value="Rhodanese/Cell cycle control phosphatase"/>
    <property type="match status" value="2"/>
</dbReference>
<evidence type="ECO:0000256" key="1">
    <source>
        <dbReference type="ARBA" id="ARBA00022737"/>
    </source>
</evidence>
<dbReference type="PANTHER" id="PTHR43855:SF1">
    <property type="entry name" value="THIOSULFATE SULFURTRANSFERASE"/>
    <property type="match status" value="1"/>
</dbReference>
<evidence type="ECO:0000313" key="4">
    <source>
        <dbReference type="EMBL" id="TCO75146.1"/>
    </source>
</evidence>
<accession>A0A4R2KVD7</accession>
<dbReference type="InterPro" id="IPR051126">
    <property type="entry name" value="Thiosulfate_sulfurtransferase"/>
</dbReference>
<gene>
    <name evidence="4" type="ORF">EV688_110101</name>
</gene>
<evidence type="ECO:0000256" key="2">
    <source>
        <dbReference type="SAM" id="SignalP"/>
    </source>
</evidence>
<protein>
    <submittedName>
        <fullName evidence="4">Thiosulfate/3-mercaptopyruvate sulfurtransferase</fullName>
    </submittedName>
</protein>
<keyword evidence="1" id="KW-0677">Repeat</keyword>
<dbReference type="InterPro" id="IPR036873">
    <property type="entry name" value="Rhodanese-like_dom_sf"/>
</dbReference>
<dbReference type="Pfam" id="PF00581">
    <property type="entry name" value="Rhodanese"/>
    <property type="match status" value="2"/>
</dbReference>
<dbReference type="PROSITE" id="PS50206">
    <property type="entry name" value="RHODANESE_3"/>
    <property type="match status" value="2"/>
</dbReference>
<dbReference type="Gene3D" id="3.40.250.10">
    <property type="entry name" value="Rhodanese-like domain"/>
    <property type="match status" value="2"/>
</dbReference>
<proteinExistence type="predicted"/>
<keyword evidence="2" id="KW-0732">Signal</keyword>
<comment type="caution">
    <text evidence="4">The sequence shown here is derived from an EMBL/GenBank/DDBJ whole genome shotgun (WGS) entry which is preliminary data.</text>
</comment>
<dbReference type="InterPro" id="IPR001763">
    <property type="entry name" value="Rhodanese-like_dom"/>
</dbReference>
<dbReference type="SMART" id="SM00450">
    <property type="entry name" value="RHOD"/>
    <property type="match status" value="2"/>
</dbReference>
<dbReference type="Proteomes" id="UP000294980">
    <property type="component" value="Unassembled WGS sequence"/>
</dbReference>